<sequence>MIRKILTAAAVAAAVASPFAAQAGTFQGPVNGLTMMYKAGLNESANPDTINQFSLSVQGVTGGACTTVFAPDTASLDDVKLFIQVFTAAKTSGKSMKFTYSDTTCSFSFFGFAPN</sequence>
<feature type="signal peptide" evidence="1">
    <location>
        <begin position="1"/>
        <end position="23"/>
    </location>
</feature>
<evidence type="ECO:0000313" key="3">
    <source>
        <dbReference type="Proteomes" id="UP000292120"/>
    </source>
</evidence>
<dbReference type="AlphaFoldDB" id="A0A4V2JFD2"/>
<accession>A0A4V2JFD2</accession>
<dbReference type="EMBL" id="SIXI01000007">
    <property type="protein sequence ID" value="TBO28407.1"/>
    <property type="molecule type" value="Genomic_DNA"/>
</dbReference>
<name>A0A4V2JFD2_9BURK</name>
<organism evidence="2 3">
    <name type="scientific">Aquabacterium lacunae</name>
    <dbReference type="NCBI Taxonomy" id="2528630"/>
    <lineage>
        <taxon>Bacteria</taxon>
        <taxon>Pseudomonadati</taxon>
        <taxon>Pseudomonadota</taxon>
        <taxon>Betaproteobacteria</taxon>
        <taxon>Burkholderiales</taxon>
        <taxon>Aquabacterium</taxon>
    </lineage>
</organism>
<comment type="caution">
    <text evidence="2">The sequence shown here is derived from an EMBL/GenBank/DDBJ whole genome shotgun (WGS) entry which is preliminary data.</text>
</comment>
<proteinExistence type="predicted"/>
<evidence type="ECO:0000256" key="1">
    <source>
        <dbReference type="SAM" id="SignalP"/>
    </source>
</evidence>
<keyword evidence="1" id="KW-0732">Signal</keyword>
<evidence type="ECO:0000313" key="2">
    <source>
        <dbReference type="EMBL" id="TBO28407.1"/>
    </source>
</evidence>
<dbReference type="Proteomes" id="UP000292120">
    <property type="component" value="Unassembled WGS sequence"/>
</dbReference>
<feature type="chain" id="PRO_5020420914" evidence="1">
    <location>
        <begin position="24"/>
        <end position="115"/>
    </location>
</feature>
<protein>
    <submittedName>
        <fullName evidence="2">Uncharacterized protein</fullName>
    </submittedName>
</protein>
<gene>
    <name evidence="2" type="ORF">EYS42_15505</name>
</gene>
<keyword evidence="3" id="KW-1185">Reference proteome</keyword>
<reference evidence="2 3" key="1">
    <citation type="submission" date="2019-02" db="EMBL/GenBank/DDBJ databases">
        <title>Aquabacterium sp. strain KMB7.</title>
        <authorList>
            <person name="Chen W.-M."/>
        </authorList>
    </citation>
    <scope>NUCLEOTIDE SEQUENCE [LARGE SCALE GENOMIC DNA]</scope>
    <source>
        <strain evidence="2 3">KMB7</strain>
    </source>
</reference>
<dbReference type="RefSeq" id="WP_130969102.1">
    <property type="nucleotide sequence ID" value="NZ_SIXI01000007.1"/>
</dbReference>